<dbReference type="InterPro" id="IPR007788">
    <property type="entry name" value="QCT"/>
</dbReference>
<dbReference type="Proteomes" id="UP001204000">
    <property type="component" value="Unassembled WGS sequence"/>
</dbReference>
<reference evidence="1" key="1">
    <citation type="submission" date="2022-05" db="EMBL/GenBank/DDBJ databases">
        <title>Corynebacterium sp. TA-R-1 sp. nov., isolated from human feces.</title>
        <authorList>
            <person name="Shamsuzzaman M."/>
            <person name="Dahal R.H."/>
        </authorList>
    </citation>
    <scope>NUCLEOTIDE SEQUENCE</scope>
    <source>
        <strain evidence="1">TA-R-1</strain>
    </source>
</reference>
<dbReference type="SUPFAM" id="SSF63829">
    <property type="entry name" value="Calcium-dependent phosphotriesterase"/>
    <property type="match status" value="1"/>
</dbReference>
<dbReference type="Pfam" id="PF05096">
    <property type="entry name" value="Glu_cyclase_2"/>
    <property type="match status" value="1"/>
</dbReference>
<protein>
    <submittedName>
        <fullName evidence="1">Glutaminyl-peptide cyclotransferase</fullName>
    </submittedName>
</protein>
<accession>A0ABT1G2Y5</accession>
<comment type="caution">
    <text evidence="1">The sequence shown here is derived from an EMBL/GenBank/DDBJ whole genome shotgun (WGS) entry which is preliminary data.</text>
</comment>
<organism evidence="1 2">
    <name type="scientific">Corynebacterium stercoris</name>
    <dbReference type="NCBI Taxonomy" id="2943490"/>
    <lineage>
        <taxon>Bacteria</taxon>
        <taxon>Bacillati</taxon>
        <taxon>Actinomycetota</taxon>
        <taxon>Actinomycetes</taxon>
        <taxon>Mycobacteriales</taxon>
        <taxon>Corynebacteriaceae</taxon>
        <taxon>Corynebacterium</taxon>
    </lineage>
</organism>
<keyword evidence="2" id="KW-1185">Reference proteome</keyword>
<dbReference type="PANTHER" id="PTHR31270:SF1">
    <property type="entry name" value="GLUTAMINYL-PEPTIDE CYCLOTRANSFERASE"/>
    <property type="match status" value="1"/>
</dbReference>
<evidence type="ECO:0000313" key="2">
    <source>
        <dbReference type="Proteomes" id="UP001204000"/>
    </source>
</evidence>
<gene>
    <name evidence="1" type="ORF">M5J20_09305</name>
</gene>
<sequence>MTLPRLPHAVPALAAALPLTLLPAACTQPAEQAAPEQLVAVVKERYDFDPTSFTQGLEVAPDGTLYVGTGMEGESRIYRRSLDGAVLAAQDIDPAYFGEGITRIDDYVWQLTWQDNVAMKRDAETLAETGRATYTGEGWGICARPEAGEVIFSDGTAELRRMDPATLEERERFTVTLGGEPVAGLNELECVGDAVYANIFTTTDIVRIDASTGAVTAVIDASDVPNNATADPNHVLNGIAHIPGTDEFYLAGKRWPDLYRVTFEPAG</sequence>
<dbReference type="EMBL" id="JAMFTQ010000014">
    <property type="protein sequence ID" value="MCP1388381.1"/>
    <property type="molecule type" value="Genomic_DNA"/>
</dbReference>
<name>A0ABT1G2Y5_9CORY</name>
<evidence type="ECO:0000313" key="1">
    <source>
        <dbReference type="EMBL" id="MCP1388381.1"/>
    </source>
</evidence>
<proteinExistence type="predicted"/>
<dbReference type="PANTHER" id="PTHR31270">
    <property type="entry name" value="GLUTAMINYL-PEPTIDE CYCLOTRANSFERASE"/>
    <property type="match status" value="1"/>
</dbReference>